<dbReference type="Pfam" id="PF22733">
    <property type="entry name" value="NNH1"/>
    <property type="match status" value="1"/>
</dbReference>
<organism evidence="4 5">
    <name type="scientific">Actinomadura syzygii</name>
    <dbReference type="NCBI Taxonomy" id="1427538"/>
    <lineage>
        <taxon>Bacteria</taxon>
        <taxon>Bacillati</taxon>
        <taxon>Actinomycetota</taxon>
        <taxon>Actinomycetes</taxon>
        <taxon>Streptosporangiales</taxon>
        <taxon>Thermomonosporaceae</taxon>
        <taxon>Actinomadura</taxon>
    </lineage>
</organism>
<dbReference type="OrthoDB" id="135105at2"/>
<reference evidence="4 5" key="1">
    <citation type="submission" date="2019-08" db="EMBL/GenBank/DDBJ databases">
        <title>Actinomadura sp. nov. CYP1-5 isolated from mountain soil.</title>
        <authorList>
            <person name="Songsumanus A."/>
            <person name="Kuncharoen N."/>
            <person name="Kudo T."/>
            <person name="Yuki M."/>
            <person name="Igarashi Y."/>
            <person name="Tanasupawat S."/>
        </authorList>
    </citation>
    <scope>NUCLEOTIDE SEQUENCE [LARGE SCALE GENOMIC DNA]</scope>
    <source>
        <strain evidence="4 5">GKU157</strain>
    </source>
</reference>
<sequence length="1084" mass="120137">MSVEVAAIRVGGSVAQLAVGRWLAGRSGRDAAGKDLVELIRTGFPDEIRRRDAQRQLDGIADSVAKRILTFVPHEFRGLNDGDRIAALHEVTRTLEAADLSDEAFFAADADAVKLARGLRSRLPARRAEFELGEAGARLYEVTLDECCDCLARIIVHLPQFGPRASVEMLGRLSGVSEQVGAVLARLPVRTLDAPEGESEDDEFTRRYLASISESLDTLELFGVRFERFTRPQTTLSVAYISLNVSDEGRRDRHRLAPQAVPVSDWRDEASTGTVRVEAALSDQRLMLLRGEAGSGKSTLLRWLAITAARGSFSGPLSEWNGCVPFVIKLRSHAGGPLPRPEEFLDDVAGNLAGLMPRGWAHRRLTSGRALLLVDGVDEVTTAQRQTVRQWLKAIVAEFRDIRIVVTSRPAAAGSDWLRAEGFRTAFLEQLSPADLRTLVQHWHNAIRDCPDLPCALERIPSYEARLLARFEAAPHLRTLASSPLLAAMLCALNLDREALPRNRMGLYAAALEMLLETRDTKRGIPSDLEREQKVRTLQDIAWHLSTSARVELPKPMVERLVGERLASMPQLRVQADAVLDELLQRSGILREPVPGRIDFVHRTVQEYLTAKHAADLGDMDLLVKNAHRDTWRETVIMAAGHANEPLRRELLTGILTRARTETRHARALKLQAVACLETLPSIPGDLRLRLDQCLDDLIPPRDGASARSLAAAGDPVLARLPHTLDGLTMAAAEATVRTAWLVNGPDALGVLARYASDPRWPVQRELSEGWKYFDSTEFTERVLTHLPAGGCLKMTQQQRLNALDLVPHLGGLVVRRDEINEFGFFYHHAETLRLLELTAYESMANAMLLPIMPRLRSLYLNAPHVGEVDFLERLPQLRTFWLRECRTITDYSPLQGQCALTTLWLVNCTNLTSLEELPPLRPMHSLSISGSRLSGGLDEISRETPRLSTLSVNRCDWVMSLRPLSSLPLTALYMDDCQHASDFDALSPLTGLEILSMGGSSISNLEPLRHLRKLKTLWLHDCQRLNDLQPLASLPRLKTLHIGGASPGLDLAPLAASRTLAVYIKPGQNVRNAEALGSRLKIL</sequence>
<protein>
    <submittedName>
        <fullName evidence="4">NACHT domain-containing protein</fullName>
    </submittedName>
</protein>
<proteinExistence type="predicted"/>
<evidence type="ECO:0000313" key="4">
    <source>
        <dbReference type="EMBL" id="TYC11154.1"/>
    </source>
</evidence>
<comment type="caution">
    <text evidence="4">The sequence shown here is derived from an EMBL/GenBank/DDBJ whole genome shotgun (WGS) entry which is preliminary data.</text>
</comment>
<dbReference type="Gene3D" id="3.80.10.10">
    <property type="entry name" value="Ribonuclease Inhibitor"/>
    <property type="match status" value="1"/>
</dbReference>
<dbReference type="AlphaFoldDB" id="A0A5D0TZG4"/>
<evidence type="ECO:0000256" key="1">
    <source>
        <dbReference type="ARBA" id="ARBA00022741"/>
    </source>
</evidence>
<dbReference type="InterPro" id="IPR027417">
    <property type="entry name" value="P-loop_NTPase"/>
</dbReference>
<dbReference type="GO" id="GO:0005524">
    <property type="term" value="F:ATP binding"/>
    <property type="evidence" value="ECO:0007669"/>
    <property type="project" value="UniProtKB-KW"/>
</dbReference>
<evidence type="ECO:0000256" key="2">
    <source>
        <dbReference type="ARBA" id="ARBA00022840"/>
    </source>
</evidence>
<dbReference type="EMBL" id="VSFF01000011">
    <property type="protein sequence ID" value="TYC11154.1"/>
    <property type="molecule type" value="Genomic_DNA"/>
</dbReference>
<dbReference type="Gene3D" id="3.40.50.300">
    <property type="entry name" value="P-loop containing nucleotide triphosphate hydrolases"/>
    <property type="match status" value="1"/>
</dbReference>
<evidence type="ECO:0000259" key="3">
    <source>
        <dbReference type="PROSITE" id="PS50837"/>
    </source>
</evidence>
<dbReference type="PANTHER" id="PTHR46844:SF1">
    <property type="entry name" value="SLR5058 PROTEIN"/>
    <property type="match status" value="1"/>
</dbReference>
<dbReference type="RefSeq" id="WP_148353362.1">
    <property type="nucleotide sequence ID" value="NZ_JBHSBF010000030.1"/>
</dbReference>
<feature type="domain" description="NACHT" evidence="3">
    <location>
        <begin position="285"/>
        <end position="424"/>
    </location>
</feature>
<accession>A0A5D0TZG4</accession>
<dbReference type="InterPro" id="IPR032675">
    <property type="entry name" value="LRR_dom_sf"/>
</dbReference>
<dbReference type="PRINTS" id="PR00364">
    <property type="entry name" value="DISEASERSIST"/>
</dbReference>
<dbReference type="PROSITE" id="PS50837">
    <property type="entry name" value="NACHT"/>
    <property type="match status" value="1"/>
</dbReference>
<dbReference type="Pfam" id="PF05729">
    <property type="entry name" value="NACHT"/>
    <property type="match status" value="1"/>
</dbReference>
<name>A0A5D0TZG4_9ACTN</name>
<dbReference type="InterPro" id="IPR007111">
    <property type="entry name" value="NACHT_NTPase"/>
</dbReference>
<keyword evidence="1" id="KW-0547">Nucleotide-binding</keyword>
<gene>
    <name evidence="4" type="ORF">FXF65_29855</name>
</gene>
<dbReference type="PANTHER" id="PTHR46844">
    <property type="entry name" value="SLR5058 PROTEIN"/>
    <property type="match status" value="1"/>
</dbReference>
<dbReference type="InterPro" id="IPR054547">
    <property type="entry name" value="NNH1"/>
</dbReference>
<keyword evidence="2" id="KW-0067">ATP-binding</keyword>
<dbReference type="SUPFAM" id="SSF52058">
    <property type="entry name" value="L domain-like"/>
    <property type="match status" value="1"/>
</dbReference>
<keyword evidence="5" id="KW-1185">Reference proteome</keyword>
<dbReference type="SUPFAM" id="SSF52540">
    <property type="entry name" value="P-loop containing nucleoside triphosphate hydrolases"/>
    <property type="match status" value="1"/>
</dbReference>
<dbReference type="Proteomes" id="UP000322634">
    <property type="component" value="Unassembled WGS sequence"/>
</dbReference>
<evidence type="ECO:0000313" key="5">
    <source>
        <dbReference type="Proteomes" id="UP000322634"/>
    </source>
</evidence>